<accession>A0A1J4K7G5</accession>
<dbReference type="PROSITE" id="PS00178">
    <property type="entry name" value="AA_TRNA_LIGASE_I"/>
    <property type="match status" value="1"/>
</dbReference>
<dbReference type="GeneID" id="94838539"/>
<evidence type="ECO:0000256" key="4">
    <source>
        <dbReference type="ARBA" id="ARBA00022741"/>
    </source>
</evidence>
<evidence type="ECO:0000313" key="14">
    <source>
        <dbReference type="Proteomes" id="UP000179807"/>
    </source>
</evidence>
<dbReference type="InterPro" id="IPR008909">
    <property type="entry name" value="DALR_anticod-bd"/>
</dbReference>
<evidence type="ECO:0000256" key="10">
    <source>
        <dbReference type="RuleBase" id="RU363038"/>
    </source>
</evidence>
<evidence type="ECO:0000256" key="3">
    <source>
        <dbReference type="ARBA" id="ARBA00022598"/>
    </source>
</evidence>
<protein>
    <recommendedName>
        <fullName evidence="2">arginine--tRNA ligase</fullName>
        <ecNumber evidence="2">6.1.1.19</ecNumber>
    </recommendedName>
    <alternativeName>
        <fullName evidence="8">Arginyl-tRNA synthetase</fullName>
    </alternativeName>
</protein>
<evidence type="ECO:0000256" key="6">
    <source>
        <dbReference type="ARBA" id="ARBA00022917"/>
    </source>
</evidence>
<feature type="compositionally biased region" description="Acidic residues" evidence="11">
    <location>
        <begin position="192"/>
        <end position="201"/>
    </location>
</feature>
<evidence type="ECO:0000313" key="13">
    <source>
        <dbReference type="EMBL" id="OHT07319.1"/>
    </source>
</evidence>
<keyword evidence="3 10" id="KW-0436">Ligase</keyword>
<comment type="catalytic activity">
    <reaction evidence="9">
        <text>tRNA(Arg) + L-arginine + ATP = L-arginyl-tRNA(Arg) + AMP + diphosphate</text>
        <dbReference type="Rhea" id="RHEA:20301"/>
        <dbReference type="Rhea" id="RHEA-COMP:9658"/>
        <dbReference type="Rhea" id="RHEA-COMP:9673"/>
        <dbReference type="ChEBI" id="CHEBI:30616"/>
        <dbReference type="ChEBI" id="CHEBI:32682"/>
        <dbReference type="ChEBI" id="CHEBI:33019"/>
        <dbReference type="ChEBI" id="CHEBI:78442"/>
        <dbReference type="ChEBI" id="CHEBI:78513"/>
        <dbReference type="ChEBI" id="CHEBI:456215"/>
        <dbReference type="EC" id="6.1.1.19"/>
    </reaction>
</comment>
<keyword evidence="5 10" id="KW-0067">ATP-binding</keyword>
<feature type="region of interest" description="Disordered" evidence="11">
    <location>
        <begin position="185"/>
        <end position="221"/>
    </location>
</feature>
<evidence type="ECO:0000256" key="2">
    <source>
        <dbReference type="ARBA" id="ARBA00012837"/>
    </source>
</evidence>
<reference evidence="13" key="1">
    <citation type="submission" date="2016-10" db="EMBL/GenBank/DDBJ databases">
        <authorList>
            <person name="Benchimol M."/>
            <person name="Almeida L.G."/>
            <person name="Vasconcelos A.T."/>
            <person name="Perreira-Neves A."/>
            <person name="Rosa I.A."/>
            <person name="Tasca T."/>
            <person name="Bogo M.R."/>
            <person name="de Souza W."/>
        </authorList>
    </citation>
    <scope>NUCLEOTIDE SEQUENCE [LARGE SCALE GENOMIC DNA]</scope>
    <source>
        <strain evidence="13">K</strain>
    </source>
</reference>
<name>A0A1J4K7G5_9EUKA</name>
<dbReference type="SMART" id="SM00836">
    <property type="entry name" value="DALR_1"/>
    <property type="match status" value="1"/>
</dbReference>
<evidence type="ECO:0000256" key="11">
    <source>
        <dbReference type="SAM" id="MobiDB-lite"/>
    </source>
</evidence>
<dbReference type="Proteomes" id="UP000179807">
    <property type="component" value="Unassembled WGS sequence"/>
</dbReference>
<evidence type="ECO:0000256" key="5">
    <source>
        <dbReference type="ARBA" id="ARBA00022840"/>
    </source>
</evidence>
<feature type="domain" description="DALR anticodon binding" evidence="12">
    <location>
        <begin position="535"/>
        <end position="668"/>
    </location>
</feature>
<dbReference type="InterPro" id="IPR035684">
    <property type="entry name" value="ArgRS_core"/>
</dbReference>
<comment type="similarity">
    <text evidence="1 10">Belongs to the class-I aminoacyl-tRNA synthetase family.</text>
</comment>
<dbReference type="Gene3D" id="3.40.50.620">
    <property type="entry name" value="HUPs"/>
    <property type="match status" value="1"/>
</dbReference>
<evidence type="ECO:0000256" key="1">
    <source>
        <dbReference type="ARBA" id="ARBA00005594"/>
    </source>
</evidence>
<dbReference type="Gene3D" id="3.30.1360.70">
    <property type="entry name" value="Arginyl tRNA synthetase N-terminal domain"/>
    <property type="match status" value="1"/>
</dbReference>
<dbReference type="InterPro" id="IPR036695">
    <property type="entry name" value="Arg-tRNA-synth_N_sf"/>
</dbReference>
<keyword evidence="4 10" id="KW-0547">Nucleotide-binding</keyword>
<dbReference type="AlphaFoldDB" id="A0A1J4K7G5"/>
<feature type="compositionally biased region" description="Basic and acidic residues" evidence="11">
    <location>
        <begin position="203"/>
        <end position="221"/>
    </location>
</feature>
<dbReference type="InterPro" id="IPR014729">
    <property type="entry name" value="Rossmann-like_a/b/a_fold"/>
</dbReference>
<dbReference type="RefSeq" id="XP_068360455.1">
    <property type="nucleotide sequence ID" value="XM_068503835.1"/>
</dbReference>
<dbReference type="PANTHER" id="PTHR11956">
    <property type="entry name" value="ARGINYL-TRNA SYNTHETASE"/>
    <property type="match status" value="1"/>
</dbReference>
<dbReference type="Pfam" id="PF05746">
    <property type="entry name" value="DALR_1"/>
    <property type="match status" value="1"/>
</dbReference>
<evidence type="ECO:0000256" key="9">
    <source>
        <dbReference type="ARBA" id="ARBA00049339"/>
    </source>
</evidence>
<proteinExistence type="inferred from homology"/>
<keyword evidence="6 10" id="KW-0648">Protein biosynthesis</keyword>
<dbReference type="PANTHER" id="PTHR11956:SF5">
    <property type="entry name" value="ARGININE--TRNA LIGASE, CYTOPLASMIC"/>
    <property type="match status" value="1"/>
</dbReference>
<dbReference type="VEuPathDB" id="TrichDB:TRFO_24589"/>
<organism evidence="13 14">
    <name type="scientific">Tritrichomonas foetus</name>
    <dbReference type="NCBI Taxonomy" id="1144522"/>
    <lineage>
        <taxon>Eukaryota</taxon>
        <taxon>Metamonada</taxon>
        <taxon>Parabasalia</taxon>
        <taxon>Tritrichomonadida</taxon>
        <taxon>Tritrichomonadidae</taxon>
        <taxon>Tritrichomonas</taxon>
    </lineage>
</organism>
<dbReference type="GO" id="GO:0005524">
    <property type="term" value="F:ATP binding"/>
    <property type="evidence" value="ECO:0007669"/>
    <property type="project" value="UniProtKB-KW"/>
</dbReference>
<gene>
    <name evidence="13" type="ORF">TRFO_24589</name>
</gene>
<dbReference type="Pfam" id="PF00750">
    <property type="entry name" value="tRNA-synt_1d"/>
    <property type="match status" value="2"/>
</dbReference>
<dbReference type="GO" id="GO:0004814">
    <property type="term" value="F:arginine-tRNA ligase activity"/>
    <property type="evidence" value="ECO:0007669"/>
    <property type="project" value="UniProtKB-EC"/>
</dbReference>
<dbReference type="InterPro" id="IPR001412">
    <property type="entry name" value="aa-tRNA-synth_I_CS"/>
</dbReference>
<evidence type="ECO:0000256" key="7">
    <source>
        <dbReference type="ARBA" id="ARBA00023146"/>
    </source>
</evidence>
<dbReference type="OrthoDB" id="9990834at2759"/>
<dbReference type="SUPFAM" id="SSF52374">
    <property type="entry name" value="Nucleotidylyl transferase"/>
    <property type="match status" value="1"/>
</dbReference>
<dbReference type="FunFam" id="3.40.50.620:FF:000658">
    <property type="entry name" value="DALR anticodon binding domain containing protein"/>
    <property type="match status" value="1"/>
</dbReference>
<evidence type="ECO:0000256" key="8">
    <source>
        <dbReference type="ARBA" id="ARBA00033033"/>
    </source>
</evidence>
<dbReference type="GO" id="GO:0006420">
    <property type="term" value="P:arginyl-tRNA aminoacylation"/>
    <property type="evidence" value="ECO:0007669"/>
    <property type="project" value="InterPro"/>
</dbReference>
<dbReference type="EC" id="6.1.1.19" evidence="2"/>
<evidence type="ECO:0000259" key="12">
    <source>
        <dbReference type="SMART" id="SM00836"/>
    </source>
</evidence>
<dbReference type="InterPro" id="IPR009080">
    <property type="entry name" value="tRNAsynth_Ia_anticodon-bd"/>
</dbReference>
<comment type="caution">
    <text evidence="13">The sequence shown here is derived from an EMBL/GenBank/DDBJ whole genome shotgun (WGS) entry which is preliminary data.</text>
</comment>
<dbReference type="EMBL" id="MLAK01000701">
    <property type="protein sequence ID" value="OHT07319.1"/>
    <property type="molecule type" value="Genomic_DNA"/>
</dbReference>
<dbReference type="SUPFAM" id="SSF47323">
    <property type="entry name" value="Anticodon-binding domain of a subclass of class I aminoacyl-tRNA synthetases"/>
    <property type="match status" value="1"/>
</dbReference>
<dbReference type="InterPro" id="IPR001278">
    <property type="entry name" value="Arg-tRNA-ligase"/>
</dbReference>
<keyword evidence="14" id="KW-1185">Reference proteome</keyword>
<dbReference type="PRINTS" id="PR01038">
    <property type="entry name" value="TRNASYNTHARG"/>
</dbReference>
<dbReference type="Gene3D" id="1.10.730.10">
    <property type="entry name" value="Isoleucyl-tRNA Synthetase, Domain 1"/>
    <property type="match status" value="1"/>
</dbReference>
<sequence>MATLPKEEKLENGKPINPAAFATKLAEQINNSSERNIIFKAEATGPYLNFRVNRGYVFKYVYERVKAMGEQYGSSKLEKPMKVIIEHTSANPNAPLHIGNLRNVMIGAHLARIMKFAGCDVKEYFYVNDLGGQIGLTALGYARLTRFPEMKIDQMIGSVYAIMNTMNEAQKFGFKLSEFAAKVAEMPPPDPNAEDEEEAEQNNEPKKGKKTEVKELTEEEKEKERLKKIEDCYKTGASLRARYPQLWEDLTHAFTDDESIQILGAALNKRYENRDPEAVKIIRQMTNATLTGQKQTLDTYNVKHDRFDFESEISWEGTSHALIELFRKSPFFHPQTQCNELGKPEGAYLDLDPYLDSIKAPRGKGGYSKPYPRFYVLRPDGTTLYTLRDVAYSMKKISEADMVLNVICTEQNLPQEKVMLTLKALGVPKRQQFHMAYELVKLSEKGKIKRMSGRKGYYILADTLYDDLRKATLEIVNTRNKKQVDASNADQTSRVCHCVASGCMKYALLCVSPRIKINFDISEAVDPQGNSAAFILYSGARIESILRKLDNGVKEGKFNAEPEEINWSLLNDDQEWEILTNFVMPFATKIKEAAIPAIPAEPKLPEFGTHVIPSFSYNLARVFSSYYSRVKVLSNDEAMYPRVKFCQTVLRVLHNALNLYMVEPLEAM</sequence>
<dbReference type="GO" id="GO:0005737">
    <property type="term" value="C:cytoplasm"/>
    <property type="evidence" value="ECO:0007669"/>
    <property type="project" value="InterPro"/>
</dbReference>
<dbReference type="SUPFAM" id="SSF55190">
    <property type="entry name" value="Arginyl-tRNA synthetase (ArgRS), N-terminal 'additional' domain"/>
    <property type="match status" value="1"/>
</dbReference>
<keyword evidence="7 10" id="KW-0030">Aminoacyl-tRNA synthetase</keyword>